<gene>
    <name evidence="2" type="ORF">SAMN05216246_1132</name>
</gene>
<dbReference type="PRINTS" id="PR01217">
    <property type="entry name" value="PRICHEXTENSN"/>
</dbReference>
<dbReference type="Proteomes" id="UP000184390">
    <property type="component" value="Unassembled WGS sequence"/>
</dbReference>
<protein>
    <submittedName>
        <fullName evidence="2">Uncharacterized protein</fullName>
    </submittedName>
</protein>
<evidence type="ECO:0000313" key="3">
    <source>
        <dbReference type="Proteomes" id="UP000184390"/>
    </source>
</evidence>
<feature type="region of interest" description="Disordered" evidence="1">
    <location>
        <begin position="1"/>
        <end position="245"/>
    </location>
</feature>
<keyword evidence="3" id="KW-1185">Reference proteome</keyword>
<evidence type="ECO:0000256" key="1">
    <source>
        <dbReference type="SAM" id="MobiDB-lite"/>
    </source>
</evidence>
<evidence type="ECO:0000313" key="2">
    <source>
        <dbReference type="EMBL" id="SHJ15579.1"/>
    </source>
</evidence>
<proteinExistence type="predicted"/>
<organism evidence="2 3">
    <name type="scientific">Actinomyces denticolens</name>
    <dbReference type="NCBI Taxonomy" id="52767"/>
    <lineage>
        <taxon>Bacteria</taxon>
        <taxon>Bacillati</taxon>
        <taxon>Actinomycetota</taxon>
        <taxon>Actinomycetes</taxon>
        <taxon>Actinomycetales</taxon>
        <taxon>Actinomycetaceae</taxon>
        <taxon>Actinomyces</taxon>
    </lineage>
</organism>
<accession>A0ABY1IGU1</accession>
<name>A0ABY1IGU1_9ACTO</name>
<dbReference type="EMBL" id="FQYL01000013">
    <property type="protein sequence ID" value="SHJ15579.1"/>
    <property type="molecule type" value="Genomic_DNA"/>
</dbReference>
<sequence>MRTPHTHAPPPFTGGAGGEGFSPRLSFSCPRGHHPAPPHRAGTPPPPPGARAPARAGAHKEGGWRRRAPGPAPPNHADDTAPPGAPHPHPLTVHPDPLGDTAPPPTNRPTPDKPPHTRRTAPHPTNRPTPDKPSHPGAAPPNRTDETAYAGPDGIRGMRPHVRDETAYAGRDGIPAPGPRPRGGMHRTKAACAGPRPDPGPDPAPHRITSHGKHQPTSGPTPAPRQPTRTDSGLQGSLHGGGSVREYTMLATRTDSGLQGSLHGRAPGSRRAPWAARAFKLPRGPCTGGPGPPRGSPDQIQLWNHMCQYQKS</sequence>
<reference evidence="2 3" key="1">
    <citation type="submission" date="2016-11" db="EMBL/GenBank/DDBJ databases">
        <authorList>
            <person name="Varghese N."/>
            <person name="Submissions S."/>
        </authorList>
    </citation>
    <scope>NUCLEOTIDE SEQUENCE [LARGE SCALE GENOMIC DNA]</scope>
    <source>
        <strain evidence="2 3">PA</strain>
    </source>
</reference>
<comment type="caution">
    <text evidence="2">The sequence shown here is derived from an EMBL/GenBank/DDBJ whole genome shotgun (WGS) entry which is preliminary data.</text>
</comment>